<organism evidence="1 2">
    <name type="scientific">Enterococcus devriesei</name>
    <dbReference type="NCBI Taxonomy" id="319970"/>
    <lineage>
        <taxon>Bacteria</taxon>
        <taxon>Bacillati</taxon>
        <taxon>Bacillota</taxon>
        <taxon>Bacilli</taxon>
        <taxon>Lactobacillales</taxon>
        <taxon>Enterococcaceae</taxon>
        <taxon>Enterococcus</taxon>
    </lineage>
</organism>
<gene>
    <name evidence="1" type="ORF">RV00_GL001489</name>
</gene>
<evidence type="ECO:0000313" key="1">
    <source>
        <dbReference type="EMBL" id="OJG33375.1"/>
    </source>
</evidence>
<sequence length="148" mass="16790">MEKTYMETIAKLFNSKLTSYKIAKDTGLSTQLIDNYRTGKSKIENMALGKAELLVKYATSIQVVSVSKSQWINIVGSAKNADEAKKLLKRYVFGWSSKESALQTFKHAVLKKDQISRQVKDEKVEFGENPDEIIPWLKNITVDDLADR</sequence>
<protein>
    <submittedName>
        <fullName evidence="1">Uncharacterized protein</fullName>
    </submittedName>
</protein>
<evidence type="ECO:0000313" key="2">
    <source>
        <dbReference type="Proteomes" id="UP000183700"/>
    </source>
</evidence>
<keyword evidence="2" id="KW-1185">Reference proteome</keyword>
<dbReference type="AlphaFoldDB" id="A0A1L8SN20"/>
<dbReference type="Proteomes" id="UP000183700">
    <property type="component" value="Unassembled WGS sequence"/>
</dbReference>
<dbReference type="RefSeq" id="WP_071863414.1">
    <property type="nucleotide sequence ID" value="NZ_JBHLVS010000013.1"/>
</dbReference>
<reference evidence="1 2" key="1">
    <citation type="submission" date="2014-12" db="EMBL/GenBank/DDBJ databases">
        <title>Draft genome sequences of 29 type strains of Enterococci.</title>
        <authorList>
            <person name="Zhong Z."/>
            <person name="Sun Z."/>
            <person name="Liu W."/>
            <person name="Zhang W."/>
            <person name="Zhang H."/>
        </authorList>
    </citation>
    <scope>NUCLEOTIDE SEQUENCE [LARGE SCALE GENOMIC DNA]</scope>
    <source>
        <strain evidence="1 2">DSM 22802</strain>
    </source>
</reference>
<comment type="caution">
    <text evidence="1">The sequence shown here is derived from an EMBL/GenBank/DDBJ whole genome shotgun (WGS) entry which is preliminary data.</text>
</comment>
<accession>A0A1L8SN20</accession>
<proteinExistence type="predicted"/>
<dbReference type="EMBL" id="JXKM01000020">
    <property type="protein sequence ID" value="OJG33375.1"/>
    <property type="molecule type" value="Genomic_DNA"/>
</dbReference>
<name>A0A1L8SN20_9ENTE</name>